<dbReference type="InterPro" id="IPR009057">
    <property type="entry name" value="Homeodomain-like_sf"/>
</dbReference>
<protein>
    <recommendedName>
        <fullName evidence="4">HTH araC/xylS-type domain-containing protein</fullName>
    </recommendedName>
</protein>
<dbReference type="PANTHER" id="PTHR43280">
    <property type="entry name" value="ARAC-FAMILY TRANSCRIPTIONAL REGULATOR"/>
    <property type="match status" value="1"/>
</dbReference>
<evidence type="ECO:0000259" key="4">
    <source>
        <dbReference type="PROSITE" id="PS01124"/>
    </source>
</evidence>
<dbReference type="EMBL" id="CADCTR010001008">
    <property type="protein sequence ID" value="CAA9276906.1"/>
    <property type="molecule type" value="Genomic_DNA"/>
</dbReference>
<dbReference type="InterPro" id="IPR020449">
    <property type="entry name" value="Tscrpt_reg_AraC-type_HTH"/>
</dbReference>
<dbReference type="PRINTS" id="PR00032">
    <property type="entry name" value="HTHARAC"/>
</dbReference>
<name>A0A6J4JH28_9CHLR</name>
<proteinExistence type="predicted"/>
<feature type="domain" description="HTH araC/xylS-type" evidence="4">
    <location>
        <begin position="1"/>
        <end position="47"/>
    </location>
</feature>
<reference evidence="5" key="1">
    <citation type="submission" date="2020-02" db="EMBL/GenBank/DDBJ databases">
        <authorList>
            <person name="Meier V. D."/>
        </authorList>
    </citation>
    <scope>NUCLEOTIDE SEQUENCE</scope>
    <source>
        <strain evidence="5">AVDCRST_MAG93</strain>
    </source>
</reference>
<accession>A0A6J4JH28</accession>
<dbReference type="GO" id="GO:0003700">
    <property type="term" value="F:DNA-binding transcription factor activity"/>
    <property type="evidence" value="ECO:0007669"/>
    <property type="project" value="InterPro"/>
</dbReference>
<evidence type="ECO:0000256" key="3">
    <source>
        <dbReference type="ARBA" id="ARBA00023163"/>
    </source>
</evidence>
<dbReference type="PROSITE" id="PS01124">
    <property type="entry name" value="HTH_ARAC_FAMILY_2"/>
    <property type="match status" value="1"/>
</dbReference>
<dbReference type="InterPro" id="IPR018060">
    <property type="entry name" value="HTH_AraC"/>
</dbReference>
<evidence type="ECO:0000313" key="5">
    <source>
        <dbReference type="EMBL" id="CAA9276906.1"/>
    </source>
</evidence>
<keyword evidence="1" id="KW-0805">Transcription regulation</keyword>
<dbReference type="GO" id="GO:0043565">
    <property type="term" value="F:sequence-specific DNA binding"/>
    <property type="evidence" value="ECO:0007669"/>
    <property type="project" value="InterPro"/>
</dbReference>
<sequence length="52" mass="5507">AHAQRLLVTGDASVLDIAFDSGFESTSRFYAAFKQACGCSPGAYRAALHDRG</sequence>
<keyword evidence="2" id="KW-0238">DNA-binding</keyword>
<gene>
    <name evidence="5" type="ORF">AVDCRST_MAG93-2941</name>
</gene>
<organism evidence="5">
    <name type="scientific">uncultured Chloroflexia bacterium</name>
    <dbReference type="NCBI Taxonomy" id="1672391"/>
    <lineage>
        <taxon>Bacteria</taxon>
        <taxon>Bacillati</taxon>
        <taxon>Chloroflexota</taxon>
        <taxon>Chloroflexia</taxon>
        <taxon>environmental samples</taxon>
    </lineage>
</organism>
<dbReference type="Pfam" id="PF12833">
    <property type="entry name" value="HTH_18"/>
    <property type="match status" value="1"/>
</dbReference>
<keyword evidence="3" id="KW-0804">Transcription</keyword>
<dbReference type="AlphaFoldDB" id="A0A6J4JH28"/>
<feature type="non-terminal residue" evidence="5">
    <location>
        <position position="1"/>
    </location>
</feature>
<dbReference type="PANTHER" id="PTHR43280:SF27">
    <property type="entry name" value="TRANSCRIPTIONAL REGULATOR MTLR"/>
    <property type="match status" value="1"/>
</dbReference>
<evidence type="ECO:0000256" key="1">
    <source>
        <dbReference type="ARBA" id="ARBA00023015"/>
    </source>
</evidence>
<dbReference type="Gene3D" id="1.10.10.60">
    <property type="entry name" value="Homeodomain-like"/>
    <property type="match status" value="1"/>
</dbReference>
<evidence type="ECO:0000256" key="2">
    <source>
        <dbReference type="ARBA" id="ARBA00023125"/>
    </source>
</evidence>
<dbReference type="SUPFAM" id="SSF46689">
    <property type="entry name" value="Homeodomain-like"/>
    <property type="match status" value="1"/>
</dbReference>